<dbReference type="HOGENOM" id="CLU_058643_0_1_10"/>
<dbReference type="EMBL" id="AMEQ01000024">
    <property type="protein sequence ID" value="EKY01710.1"/>
    <property type="molecule type" value="Genomic_DNA"/>
</dbReference>
<sequence length="174" mass="19280">MKALVIYSHTYPETSKAGNAILEVLEATPDFEVRNIDALYPDLNKIDIAAEQKALLEAEVIIFQHPIFWFNVPHSLKRWMDEVLQYGFAYGGAEGNKLHGKKFIHSFTTGFGEDTYAGELGQVLSAPILATANCCGMEYVKTFPLYGQLALTKPNVAQEAKAHAEKLVAFVQSL</sequence>
<evidence type="ECO:0000313" key="4">
    <source>
        <dbReference type="Proteomes" id="UP000010408"/>
    </source>
</evidence>
<dbReference type="GO" id="GO:0010181">
    <property type="term" value="F:FMN binding"/>
    <property type="evidence" value="ECO:0007669"/>
    <property type="project" value="TreeGrafter"/>
</dbReference>
<dbReference type="AlphaFoldDB" id="L1NEK0"/>
<dbReference type="Gene3D" id="3.40.50.360">
    <property type="match status" value="1"/>
</dbReference>
<dbReference type="Proteomes" id="UP000010408">
    <property type="component" value="Unassembled WGS sequence"/>
</dbReference>
<dbReference type="Pfam" id="PF02525">
    <property type="entry name" value="Flavodoxin_2"/>
    <property type="match status" value="1"/>
</dbReference>
<comment type="caution">
    <text evidence="3">The sequence shown here is derived from an EMBL/GenBank/DDBJ whole genome shotgun (WGS) entry which is preliminary data.</text>
</comment>
<dbReference type="eggNOG" id="COG2249">
    <property type="taxonomic scope" value="Bacteria"/>
</dbReference>
<name>L1NEK0_9PORP</name>
<dbReference type="GO" id="GO:0009055">
    <property type="term" value="F:electron transfer activity"/>
    <property type="evidence" value="ECO:0007669"/>
    <property type="project" value="TreeGrafter"/>
</dbReference>
<dbReference type="RefSeq" id="WP_005469004.1">
    <property type="nucleotide sequence ID" value="NZ_KB291045.1"/>
</dbReference>
<reference evidence="3 4" key="1">
    <citation type="submission" date="2012-05" db="EMBL/GenBank/DDBJ databases">
        <authorList>
            <person name="Weinstock G."/>
            <person name="Sodergren E."/>
            <person name="Lobos E.A."/>
            <person name="Fulton L."/>
            <person name="Fulton R."/>
            <person name="Courtney L."/>
            <person name="Fronick C."/>
            <person name="O'Laughlin M."/>
            <person name="Godfrey J."/>
            <person name="Wilson R.M."/>
            <person name="Miner T."/>
            <person name="Farmer C."/>
            <person name="Delehaunty K."/>
            <person name="Cordes M."/>
            <person name="Minx P."/>
            <person name="Tomlinson C."/>
            <person name="Chen J."/>
            <person name="Wollam A."/>
            <person name="Pepin K.H."/>
            <person name="Bhonagiri V."/>
            <person name="Zhang X."/>
            <person name="Suruliraj S."/>
            <person name="Warren W."/>
            <person name="Mitreva M."/>
            <person name="Mardis E.R."/>
            <person name="Wilson R.K."/>
        </authorList>
    </citation>
    <scope>NUCLEOTIDE SEQUENCE [LARGE SCALE GENOMIC DNA]</scope>
    <source>
        <strain evidence="3 4">F0037</strain>
    </source>
</reference>
<dbReference type="STRING" id="1127696.HMPREF9134_00770"/>
<accession>L1NEK0</accession>
<dbReference type="PATRIC" id="fig|1127696.3.peg.688"/>
<keyword evidence="1" id="KW-0560">Oxidoreductase</keyword>
<evidence type="ECO:0000313" key="3">
    <source>
        <dbReference type="EMBL" id="EKY01710.1"/>
    </source>
</evidence>
<proteinExistence type="predicted"/>
<evidence type="ECO:0000256" key="1">
    <source>
        <dbReference type="ARBA" id="ARBA00023002"/>
    </source>
</evidence>
<organism evidence="3 4">
    <name type="scientific">Porphyromonas catoniae F0037</name>
    <dbReference type="NCBI Taxonomy" id="1127696"/>
    <lineage>
        <taxon>Bacteria</taxon>
        <taxon>Pseudomonadati</taxon>
        <taxon>Bacteroidota</taxon>
        <taxon>Bacteroidia</taxon>
        <taxon>Bacteroidales</taxon>
        <taxon>Porphyromonadaceae</taxon>
        <taxon>Porphyromonas</taxon>
    </lineage>
</organism>
<dbReference type="InterPro" id="IPR046980">
    <property type="entry name" value="KefG/KefF"/>
</dbReference>
<dbReference type="PANTHER" id="PTHR47307:SF2">
    <property type="entry name" value="GLUTATHIONE-REGULATED POTASSIUM-EFFLUX SYSTEM ANCILLARY PROTEIN KEFF"/>
    <property type="match status" value="1"/>
</dbReference>
<dbReference type="InterPro" id="IPR003680">
    <property type="entry name" value="Flavodoxin_fold"/>
</dbReference>
<protein>
    <submittedName>
        <fullName evidence="3">Flavodoxin-like protein</fullName>
    </submittedName>
</protein>
<dbReference type="InterPro" id="IPR029039">
    <property type="entry name" value="Flavoprotein-like_sf"/>
</dbReference>
<dbReference type="SUPFAM" id="SSF52218">
    <property type="entry name" value="Flavoproteins"/>
    <property type="match status" value="1"/>
</dbReference>
<feature type="domain" description="Flavodoxin-like fold" evidence="2">
    <location>
        <begin position="1"/>
        <end position="166"/>
    </location>
</feature>
<dbReference type="PANTHER" id="PTHR47307">
    <property type="entry name" value="GLUTATHIONE-REGULATED POTASSIUM-EFFLUX SYSTEM ANCILLARY PROTEIN KEFG"/>
    <property type="match status" value="1"/>
</dbReference>
<dbReference type="GO" id="GO:0003955">
    <property type="term" value="F:NAD(P)H dehydrogenase (quinone) activity"/>
    <property type="evidence" value="ECO:0007669"/>
    <property type="project" value="TreeGrafter"/>
</dbReference>
<evidence type="ECO:0000259" key="2">
    <source>
        <dbReference type="Pfam" id="PF02525"/>
    </source>
</evidence>
<gene>
    <name evidence="3" type="ORF">HMPREF9134_00770</name>
</gene>